<dbReference type="Proteomes" id="UP000308671">
    <property type="component" value="Unassembled WGS sequence"/>
</dbReference>
<organism evidence="5 6">
    <name type="scientific">Botrytis galanthina</name>
    <dbReference type="NCBI Taxonomy" id="278940"/>
    <lineage>
        <taxon>Eukaryota</taxon>
        <taxon>Fungi</taxon>
        <taxon>Dikarya</taxon>
        <taxon>Ascomycota</taxon>
        <taxon>Pezizomycotina</taxon>
        <taxon>Leotiomycetes</taxon>
        <taxon>Helotiales</taxon>
        <taxon>Sclerotiniaceae</taxon>
        <taxon>Botrytis</taxon>
    </lineage>
</organism>
<dbReference type="InterPro" id="IPR000868">
    <property type="entry name" value="Isochorismatase-like_dom"/>
</dbReference>
<sequence length="485" mass="53714">MEGPNGPSLYQQIISSSHNTPSSINIHTNSSAILPIVEPHQTLSKIRTNGDVSVTSEKIYDEIDELKFEIKTRAATAVSAANVKAVKSKSSFISKILNFHRNPSHSLSIQNRCQTFRMSPSALKERGATDSERRPAVVCPQRYAKLQAIPYKWPHDGTLNRSTTALVIIDMQKDFASAEGYLAKQNIDNKPILDIVPNIRKLLDTCRAKRYPIYHTREGHRPDLSTLSERERYRSRNNLSGLGIGDYGPLGRLLIRGEKGHEIIDELAPLSNEPVIDKPGRSAFQHTEFRLMLNIKGIKNLIICGVTTDVCVMSTMRDANDNNFDCVLVKDACAAGVLENHESAVASITEEGGIFGAVTTVRDVLNGLGAGSAQKKHKNGFQASNPEPKLAQHFKAASKTVIGNNPSSNLRKEDLELSDSEPVLEYEIAASEEDQVLNERDKHSRRSIRTRNKSKKRKTILPDYGGNSSEESEEMPNYLCGKQVT</sequence>
<dbReference type="CDD" id="cd00431">
    <property type="entry name" value="cysteine_hydrolases"/>
    <property type="match status" value="1"/>
</dbReference>
<dbReference type="PANTHER" id="PTHR43540:SF9">
    <property type="entry name" value="FAMILY HYDROLASE, PUTATIVE (AFU_ORTHOLOGUE AFUA_2G08700)-RELATED"/>
    <property type="match status" value="1"/>
</dbReference>
<feature type="region of interest" description="Disordered" evidence="3">
    <location>
        <begin position="437"/>
        <end position="485"/>
    </location>
</feature>
<evidence type="ECO:0000259" key="4">
    <source>
        <dbReference type="Pfam" id="PF00857"/>
    </source>
</evidence>
<keyword evidence="2" id="KW-0378">Hydrolase</keyword>
<dbReference type="PANTHER" id="PTHR43540">
    <property type="entry name" value="PEROXYUREIDOACRYLATE/UREIDOACRYLATE AMIDOHYDROLASE-RELATED"/>
    <property type="match status" value="1"/>
</dbReference>
<proteinExistence type="inferred from homology"/>
<dbReference type="Gene3D" id="3.40.50.850">
    <property type="entry name" value="Isochorismatase-like"/>
    <property type="match status" value="1"/>
</dbReference>
<evidence type="ECO:0000256" key="1">
    <source>
        <dbReference type="ARBA" id="ARBA00006336"/>
    </source>
</evidence>
<evidence type="ECO:0000256" key="3">
    <source>
        <dbReference type="SAM" id="MobiDB-lite"/>
    </source>
</evidence>
<dbReference type="InterPro" id="IPR036380">
    <property type="entry name" value="Isochorismatase-like_sf"/>
</dbReference>
<gene>
    <name evidence="5" type="ORF">BGAL_0269g00130</name>
</gene>
<keyword evidence="6" id="KW-1185">Reference proteome</keyword>
<protein>
    <recommendedName>
        <fullName evidence="4">Isochorismatase-like domain-containing protein</fullName>
    </recommendedName>
</protein>
<feature type="compositionally biased region" description="Basic residues" evidence="3">
    <location>
        <begin position="443"/>
        <end position="459"/>
    </location>
</feature>
<dbReference type="InterPro" id="IPR050272">
    <property type="entry name" value="Isochorismatase-like_hydrls"/>
</dbReference>
<comment type="similarity">
    <text evidence="1">Belongs to the isochorismatase family.</text>
</comment>
<evidence type="ECO:0000256" key="2">
    <source>
        <dbReference type="ARBA" id="ARBA00022801"/>
    </source>
</evidence>
<dbReference type="OrthoDB" id="167809at2759"/>
<evidence type="ECO:0000313" key="5">
    <source>
        <dbReference type="EMBL" id="THV48087.1"/>
    </source>
</evidence>
<evidence type="ECO:0000313" key="6">
    <source>
        <dbReference type="Proteomes" id="UP000308671"/>
    </source>
</evidence>
<reference evidence="5 6" key="1">
    <citation type="submission" date="2017-12" db="EMBL/GenBank/DDBJ databases">
        <title>Comparative genomics of Botrytis spp.</title>
        <authorList>
            <person name="Valero-Jimenez C.A."/>
            <person name="Tapia P."/>
            <person name="Veloso J."/>
            <person name="Silva-Moreno E."/>
            <person name="Staats M."/>
            <person name="Valdes J.H."/>
            <person name="Van Kan J.A.L."/>
        </authorList>
    </citation>
    <scope>NUCLEOTIDE SEQUENCE [LARGE SCALE GENOMIC DNA]</scope>
    <source>
        <strain evidence="5 6">MUCL435</strain>
    </source>
</reference>
<dbReference type="GO" id="GO:0016787">
    <property type="term" value="F:hydrolase activity"/>
    <property type="evidence" value="ECO:0007669"/>
    <property type="project" value="UniProtKB-KW"/>
</dbReference>
<comment type="caution">
    <text evidence="5">The sequence shown here is derived from an EMBL/GenBank/DDBJ whole genome shotgun (WGS) entry which is preliminary data.</text>
</comment>
<dbReference type="AlphaFoldDB" id="A0A4S8QSA2"/>
<feature type="domain" description="Isochorismatase-like" evidence="4">
    <location>
        <begin position="164"/>
        <end position="361"/>
    </location>
</feature>
<dbReference type="Pfam" id="PF00857">
    <property type="entry name" value="Isochorismatase"/>
    <property type="match status" value="1"/>
</dbReference>
<dbReference type="EMBL" id="PQXL01000269">
    <property type="protein sequence ID" value="THV48087.1"/>
    <property type="molecule type" value="Genomic_DNA"/>
</dbReference>
<dbReference type="SUPFAM" id="SSF52499">
    <property type="entry name" value="Isochorismatase-like hydrolases"/>
    <property type="match status" value="1"/>
</dbReference>
<name>A0A4S8QSA2_9HELO</name>
<accession>A0A4S8QSA2</accession>